<evidence type="ECO:0000313" key="4">
    <source>
        <dbReference type="EMBL" id="QGW29044.1"/>
    </source>
</evidence>
<dbReference type="GO" id="GO:0005829">
    <property type="term" value="C:cytosol"/>
    <property type="evidence" value="ECO:0007669"/>
    <property type="project" value="TreeGrafter"/>
</dbReference>
<dbReference type="PANTHER" id="PTHR31223">
    <property type="entry name" value="LOG FAMILY PROTEIN YJL055W"/>
    <property type="match status" value="1"/>
</dbReference>
<protein>
    <recommendedName>
        <fullName evidence="3">Cytokinin riboside 5'-monophosphate phosphoribohydrolase</fullName>
        <ecNumber evidence="3">3.2.2.n1</ecNumber>
    </recommendedName>
</protein>
<dbReference type="Proteomes" id="UP000426027">
    <property type="component" value="Chromosome"/>
</dbReference>
<keyword evidence="3" id="KW-0378">Hydrolase</keyword>
<dbReference type="AlphaFoldDB" id="A0A6I6G9I9"/>
<comment type="similarity">
    <text evidence="2 3">Belongs to the LOG family.</text>
</comment>
<dbReference type="EMBL" id="CP046566">
    <property type="protein sequence ID" value="QGW29044.1"/>
    <property type="molecule type" value="Genomic_DNA"/>
</dbReference>
<proteinExistence type="inferred from homology"/>
<dbReference type="Pfam" id="PF03641">
    <property type="entry name" value="Lysine_decarbox"/>
    <property type="match status" value="1"/>
</dbReference>
<dbReference type="PANTHER" id="PTHR31223:SF70">
    <property type="entry name" value="LOG FAMILY PROTEIN YJL055W"/>
    <property type="match status" value="1"/>
</dbReference>
<name>A0A6I6G9I9_9BACT</name>
<dbReference type="InterPro" id="IPR005269">
    <property type="entry name" value="LOG"/>
</dbReference>
<dbReference type="RefSeq" id="WP_157479397.1">
    <property type="nucleotide sequence ID" value="NZ_CP046566.1"/>
</dbReference>
<keyword evidence="3" id="KW-0203">Cytokinin biosynthesis</keyword>
<evidence type="ECO:0000256" key="3">
    <source>
        <dbReference type="RuleBase" id="RU363015"/>
    </source>
</evidence>
<reference evidence="4 5" key="1">
    <citation type="submission" date="2019-11" db="EMBL/GenBank/DDBJ databases">
        <authorList>
            <person name="Im W.T."/>
        </authorList>
    </citation>
    <scope>NUCLEOTIDE SEQUENCE [LARGE SCALE GENOMIC DNA]</scope>
    <source>
        <strain evidence="4 5">SB-02</strain>
    </source>
</reference>
<evidence type="ECO:0000313" key="5">
    <source>
        <dbReference type="Proteomes" id="UP000426027"/>
    </source>
</evidence>
<sequence length="185" mass="20779">MKRMEALAVFCGSKNGVNDLFAIHARQLGRLLAEENIRLIYGGGSKGLMGAVADAALESGGKVIGVIPEQLRSWEHQHNNLTELHVVKDMHTRKKMMYELCDAAIVLPGGFGTMDELFEMLTWNQLAIHDKPIFVLNSGGYYSDLFQMMQRMQQQGFLYDPVSERVGIFDLPQTLMHHVLSLSKL</sequence>
<evidence type="ECO:0000256" key="1">
    <source>
        <dbReference type="ARBA" id="ARBA00000274"/>
    </source>
</evidence>
<gene>
    <name evidence="4" type="ORF">GLV81_13870</name>
</gene>
<evidence type="ECO:0000256" key="2">
    <source>
        <dbReference type="ARBA" id="ARBA00006763"/>
    </source>
</evidence>
<organism evidence="4 5">
    <name type="scientific">Phnomibacter ginsenosidimutans</name>
    <dbReference type="NCBI Taxonomy" id="2676868"/>
    <lineage>
        <taxon>Bacteria</taxon>
        <taxon>Pseudomonadati</taxon>
        <taxon>Bacteroidota</taxon>
        <taxon>Chitinophagia</taxon>
        <taxon>Chitinophagales</taxon>
        <taxon>Chitinophagaceae</taxon>
        <taxon>Phnomibacter</taxon>
    </lineage>
</organism>
<keyword evidence="5" id="KW-1185">Reference proteome</keyword>
<dbReference type="KEGG" id="fls:GLV81_13870"/>
<dbReference type="NCBIfam" id="TIGR00730">
    <property type="entry name" value="Rossman fold protein, TIGR00730 family"/>
    <property type="match status" value="1"/>
</dbReference>
<dbReference type="SUPFAM" id="SSF102405">
    <property type="entry name" value="MCP/YpsA-like"/>
    <property type="match status" value="1"/>
</dbReference>
<comment type="catalytic activity">
    <reaction evidence="1">
        <text>AMP + H2O = D-ribose 5-phosphate + adenine</text>
        <dbReference type="Rhea" id="RHEA:20129"/>
        <dbReference type="ChEBI" id="CHEBI:15377"/>
        <dbReference type="ChEBI" id="CHEBI:16708"/>
        <dbReference type="ChEBI" id="CHEBI:78346"/>
        <dbReference type="ChEBI" id="CHEBI:456215"/>
        <dbReference type="EC" id="3.2.2.4"/>
    </reaction>
</comment>
<dbReference type="GO" id="GO:0009691">
    <property type="term" value="P:cytokinin biosynthetic process"/>
    <property type="evidence" value="ECO:0007669"/>
    <property type="project" value="UniProtKB-UniRule"/>
</dbReference>
<dbReference type="GO" id="GO:0008714">
    <property type="term" value="F:AMP nucleosidase activity"/>
    <property type="evidence" value="ECO:0007669"/>
    <property type="project" value="UniProtKB-EC"/>
</dbReference>
<accession>A0A6I6G9I9</accession>
<dbReference type="EC" id="3.2.2.n1" evidence="3"/>
<dbReference type="InterPro" id="IPR031100">
    <property type="entry name" value="LOG_fam"/>
</dbReference>
<dbReference type="Gene3D" id="3.40.50.450">
    <property type="match status" value="1"/>
</dbReference>